<feature type="domain" description="Transcription regulator PadR C-terminal" evidence="2">
    <location>
        <begin position="93"/>
        <end position="171"/>
    </location>
</feature>
<sequence>MKSRQIVLGILMRSPQTGYDITQMFQTSFAFFFDSSSGMVYPVLRKLEKEGKVTKEVVPQDGKPDKNLYTITQKGKEEFTEYLSSPVERQIKKSDFLARLMFGDYMEPDQLREIIEDYVRKEKEETELLSERLEKYINKSSRKMTDTETLAYEYGVEANKFQVEFFEKWLENHPKI</sequence>
<dbReference type="InterPro" id="IPR018309">
    <property type="entry name" value="Tscrpt_reg_PadR_C"/>
</dbReference>
<dbReference type="Gene3D" id="1.10.10.10">
    <property type="entry name" value="Winged helix-like DNA-binding domain superfamily/Winged helix DNA-binding domain"/>
    <property type="match status" value="1"/>
</dbReference>
<dbReference type="InterPro" id="IPR036390">
    <property type="entry name" value="WH_DNA-bd_sf"/>
</dbReference>
<proteinExistence type="predicted"/>
<name>A0A0R1KNX1_9LACO</name>
<dbReference type="GeneID" id="96668527"/>
<dbReference type="STRING" id="1423788.FC78_GL002093"/>
<dbReference type="PANTHER" id="PTHR43252:SF6">
    <property type="entry name" value="NEGATIVE TRANSCRIPTION REGULATOR PADR"/>
    <property type="match status" value="1"/>
</dbReference>
<evidence type="ECO:0008006" key="5">
    <source>
        <dbReference type="Google" id="ProtNLM"/>
    </source>
</evidence>
<feature type="domain" description="Transcription regulator PadR N-terminal" evidence="1">
    <location>
        <begin position="7"/>
        <end position="80"/>
    </location>
</feature>
<gene>
    <name evidence="3" type="ORF">FC78_GL002093</name>
</gene>
<accession>A0A0R1KNX1</accession>
<dbReference type="EMBL" id="AZDY01000037">
    <property type="protein sequence ID" value="KRK83283.1"/>
    <property type="molecule type" value="Genomic_DNA"/>
</dbReference>
<dbReference type="Gene3D" id="6.10.140.1570">
    <property type="match status" value="1"/>
</dbReference>
<dbReference type="OrthoDB" id="9783723at2"/>
<keyword evidence="4" id="KW-1185">Reference proteome</keyword>
<evidence type="ECO:0000313" key="4">
    <source>
        <dbReference type="Proteomes" id="UP000051515"/>
    </source>
</evidence>
<dbReference type="InterPro" id="IPR005149">
    <property type="entry name" value="Tscrpt_reg_PadR_N"/>
</dbReference>
<organism evidence="3 4">
    <name type="scientific">Companilactobacillus bobalius DSM 19674</name>
    <dbReference type="NCBI Taxonomy" id="1423788"/>
    <lineage>
        <taxon>Bacteria</taxon>
        <taxon>Bacillati</taxon>
        <taxon>Bacillota</taxon>
        <taxon>Bacilli</taxon>
        <taxon>Lactobacillales</taxon>
        <taxon>Lactobacillaceae</taxon>
        <taxon>Companilactobacillus</taxon>
        <taxon>Companilactobacillus bobalius</taxon>
    </lineage>
</organism>
<dbReference type="PANTHER" id="PTHR43252">
    <property type="entry name" value="TRANSCRIPTIONAL REGULATOR YQJI"/>
    <property type="match status" value="1"/>
</dbReference>
<reference evidence="3 4" key="1">
    <citation type="journal article" date="2015" name="Genome Announc.">
        <title>Expanding the biotechnology potential of lactobacilli through comparative genomics of 213 strains and associated genera.</title>
        <authorList>
            <person name="Sun Z."/>
            <person name="Harris H.M."/>
            <person name="McCann A."/>
            <person name="Guo C."/>
            <person name="Argimon S."/>
            <person name="Zhang W."/>
            <person name="Yang X."/>
            <person name="Jeffery I.B."/>
            <person name="Cooney J.C."/>
            <person name="Kagawa T.F."/>
            <person name="Liu W."/>
            <person name="Song Y."/>
            <person name="Salvetti E."/>
            <person name="Wrobel A."/>
            <person name="Rasinkangas P."/>
            <person name="Parkhill J."/>
            <person name="Rea M.C."/>
            <person name="O'Sullivan O."/>
            <person name="Ritari J."/>
            <person name="Douillard F.P."/>
            <person name="Paul Ross R."/>
            <person name="Yang R."/>
            <person name="Briner A.E."/>
            <person name="Felis G.E."/>
            <person name="de Vos W.M."/>
            <person name="Barrangou R."/>
            <person name="Klaenhammer T.R."/>
            <person name="Caufield P.W."/>
            <person name="Cui Y."/>
            <person name="Zhang H."/>
            <person name="O'Toole P.W."/>
        </authorList>
    </citation>
    <scope>NUCLEOTIDE SEQUENCE [LARGE SCALE GENOMIC DNA]</scope>
    <source>
        <strain evidence="3 4">DSM 19674</strain>
    </source>
</reference>
<evidence type="ECO:0000259" key="2">
    <source>
        <dbReference type="Pfam" id="PF10400"/>
    </source>
</evidence>
<dbReference type="Pfam" id="PF03551">
    <property type="entry name" value="PadR"/>
    <property type="match status" value="1"/>
</dbReference>
<dbReference type="Pfam" id="PF10400">
    <property type="entry name" value="Vir_act_alpha_C"/>
    <property type="match status" value="1"/>
</dbReference>
<evidence type="ECO:0000313" key="3">
    <source>
        <dbReference type="EMBL" id="KRK83283.1"/>
    </source>
</evidence>
<dbReference type="RefSeq" id="WP_025086134.1">
    <property type="nucleotide sequence ID" value="NZ_AZDY01000037.1"/>
</dbReference>
<dbReference type="InterPro" id="IPR036388">
    <property type="entry name" value="WH-like_DNA-bd_sf"/>
</dbReference>
<dbReference type="PATRIC" id="fig|1423788.3.peg.2160"/>
<dbReference type="SUPFAM" id="SSF46785">
    <property type="entry name" value="Winged helix' DNA-binding domain"/>
    <property type="match status" value="1"/>
</dbReference>
<evidence type="ECO:0000259" key="1">
    <source>
        <dbReference type="Pfam" id="PF03551"/>
    </source>
</evidence>
<protein>
    <recommendedName>
        <fullName evidence="5">PadR family transcriptional regulator</fullName>
    </recommendedName>
</protein>
<dbReference type="Proteomes" id="UP000051515">
    <property type="component" value="Unassembled WGS sequence"/>
</dbReference>
<comment type="caution">
    <text evidence="3">The sequence shown here is derived from an EMBL/GenBank/DDBJ whole genome shotgun (WGS) entry which is preliminary data.</text>
</comment>
<dbReference type="AlphaFoldDB" id="A0A0R1KNX1"/>